<name>A0A4R1GL49_9GAMM</name>
<evidence type="ECO:0000256" key="2">
    <source>
        <dbReference type="SAM" id="Phobius"/>
    </source>
</evidence>
<dbReference type="PANTHER" id="PTHR43156">
    <property type="entry name" value="STAGE II SPORULATION PROTEIN E-RELATED"/>
    <property type="match status" value="1"/>
</dbReference>
<keyword evidence="2" id="KW-0472">Membrane</keyword>
<evidence type="ECO:0000256" key="1">
    <source>
        <dbReference type="ARBA" id="ARBA00022801"/>
    </source>
</evidence>
<protein>
    <submittedName>
        <fullName evidence="4">Serine phosphatase RsbU (Regulator of sigma subunit)</fullName>
    </submittedName>
</protein>
<keyword evidence="2" id="KW-1133">Transmembrane helix</keyword>
<dbReference type="OrthoDB" id="9798761at2"/>
<dbReference type="AlphaFoldDB" id="A0A4R1GL49"/>
<reference evidence="4 5" key="1">
    <citation type="submission" date="2019-03" db="EMBL/GenBank/DDBJ databases">
        <title>Genomic Encyclopedia of Archaeal and Bacterial Type Strains, Phase II (KMG-II): from individual species to whole genera.</title>
        <authorList>
            <person name="Goeker M."/>
        </authorList>
    </citation>
    <scope>NUCLEOTIDE SEQUENCE [LARGE SCALE GENOMIC DNA]</scope>
    <source>
        <strain evidence="4 5">DSM 27697</strain>
    </source>
</reference>
<accession>A0A4R1GL49</accession>
<dbReference type="InterPro" id="IPR001932">
    <property type="entry name" value="PPM-type_phosphatase-like_dom"/>
</dbReference>
<sequence>MRNRAVPFQKSLLFNLTSGVLLLGVILLVTSLIVTERTVKRLSGALTNQVIATTDARIMGFFGPVQAAIEISAERAINGEFQQFPLQDLDRYFTPLIERLPQLSSVMYAHENGDEYMLLKSAGRWQSRLTRPEAWGAREDWREWSAKDDPRPIQQRELSYDARQRPWHQGALQLLAELGEDAPIRERIYWTRPYKFFTTQEPGLTLSLAQRTHTGQVIVLGFDILLADISRFTSNLEEGRDGKVFVLRGKPDSPQGMLVVGVPADERFTDEATMINYVLSRPAELGGPLASFVSDALETHPTLPGSPVEFTHQSESWWGEITRSGLRTSDDIWIGAVVPEEQLLEALPDSGLIIIVTTGAVLLLAMLRALWLSRRYAAPLQQLTDNGNRMQRLNFEPVKPVKSNIKEIRHLSATLERMRAALQTFSAAREDLRVALSIHNMLLPSALPELSRLDIQVWHEPSEAVGGEFYDAIPLDGNDEPEAVLFGLFKFPGNGVAAAIQGAQLRAALRSGVHESQDLPALAARLESFARKDLTGFGPLGAWLLKIEKGGQSISALGAGMDPLLLRHGQTIEKIPAAADPLSLGVSMDTPQPVSLELSPGDILVIGLDGIVDALDETRRQYGLAGLERALEELGTGTAEDLITRVRRDLEQYTSGPGGDRTLLVIQARY</sequence>
<dbReference type="Gene3D" id="3.30.450.20">
    <property type="entry name" value="PAS domain"/>
    <property type="match status" value="1"/>
</dbReference>
<feature type="domain" description="PPM-type phosphatase" evidence="3">
    <location>
        <begin position="450"/>
        <end position="668"/>
    </location>
</feature>
<dbReference type="InterPro" id="IPR036457">
    <property type="entry name" value="PPM-type-like_dom_sf"/>
</dbReference>
<dbReference type="InterPro" id="IPR052016">
    <property type="entry name" value="Bact_Sigma-Reg"/>
</dbReference>
<keyword evidence="1" id="KW-0378">Hydrolase</keyword>
<proteinExistence type="predicted"/>
<dbReference type="EMBL" id="SMFU01000007">
    <property type="protein sequence ID" value="TCK09237.1"/>
    <property type="molecule type" value="Genomic_DNA"/>
</dbReference>
<keyword evidence="5" id="KW-1185">Reference proteome</keyword>
<dbReference type="Gene3D" id="6.10.340.10">
    <property type="match status" value="1"/>
</dbReference>
<dbReference type="PANTHER" id="PTHR43156:SF2">
    <property type="entry name" value="STAGE II SPORULATION PROTEIN E"/>
    <property type="match status" value="1"/>
</dbReference>
<evidence type="ECO:0000313" key="5">
    <source>
        <dbReference type="Proteomes" id="UP000294546"/>
    </source>
</evidence>
<gene>
    <name evidence="4" type="ORF">CLV83_1342</name>
</gene>
<feature type="transmembrane region" description="Helical" evidence="2">
    <location>
        <begin position="12"/>
        <end position="34"/>
    </location>
</feature>
<organism evidence="4 5">
    <name type="scientific">Marinobacterium mangrovicola</name>
    <dbReference type="NCBI Taxonomy" id="1476959"/>
    <lineage>
        <taxon>Bacteria</taxon>
        <taxon>Pseudomonadati</taxon>
        <taxon>Pseudomonadota</taxon>
        <taxon>Gammaproteobacteria</taxon>
        <taxon>Oceanospirillales</taxon>
        <taxon>Oceanospirillaceae</taxon>
        <taxon>Marinobacterium</taxon>
    </lineage>
</organism>
<dbReference type="SMART" id="SM00331">
    <property type="entry name" value="PP2C_SIG"/>
    <property type="match status" value="1"/>
</dbReference>
<evidence type="ECO:0000313" key="4">
    <source>
        <dbReference type="EMBL" id="TCK09237.1"/>
    </source>
</evidence>
<dbReference type="RefSeq" id="WP_132289220.1">
    <property type="nucleotide sequence ID" value="NZ_SMFU01000007.1"/>
</dbReference>
<keyword evidence="2" id="KW-0812">Transmembrane</keyword>
<dbReference type="Gene3D" id="3.60.40.10">
    <property type="entry name" value="PPM-type phosphatase domain"/>
    <property type="match status" value="1"/>
</dbReference>
<comment type="caution">
    <text evidence="4">The sequence shown here is derived from an EMBL/GenBank/DDBJ whole genome shotgun (WGS) entry which is preliminary data.</text>
</comment>
<dbReference type="Pfam" id="PF07228">
    <property type="entry name" value="SpoIIE"/>
    <property type="match status" value="1"/>
</dbReference>
<feature type="transmembrane region" description="Helical" evidence="2">
    <location>
        <begin position="351"/>
        <end position="371"/>
    </location>
</feature>
<dbReference type="GO" id="GO:0016791">
    <property type="term" value="F:phosphatase activity"/>
    <property type="evidence" value="ECO:0007669"/>
    <property type="project" value="TreeGrafter"/>
</dbReference>
<dbReference type="Proteomes" id="UP000294546">
    <property type="component" value="Unassembled WGS sequence"/>
</dbReference>
<evidence type="ECO:0000259" key="3">
    <source>
        <dbReference type="SMART" id="SM00331"/>
    </source>
</evidence>
<dbReference type="CDD" id="cd18773">
    <property type="entry name" value="PDC1_HK_sensor"/>
    <property type="match status" value="1"/>
</dbReference>